<feature type="region of interest" description="Disordered" evidence="1">
    <location>
        <begin position="39"/>
        <end position="78"/>
    </location>
</feature>
<feature type="compositionally biased region" description="Polar residues" evidence="1">
    <location>
        <begin position="43"/>
        <end position="54"/>
    </location>
</feature>
<evidence type="ECO:0000256" key="1">
    <source>
        <dbReference type="SAM" id="MobiDB-lite"/>
    </source>
</evidence>
<organism evidence="2 3">
    <name type="scientific">Coprinopsis marcescibilis</name>
    <name type="common">Agaric fungus</name>
    <name type="synonym">Psathyrella marcescibilis</name>
    <dbReference type="NCBI Taxonomy" id="230819"/>
    <lineage>
        <taxon>Eukaryota</taxon>
        <taxon>Fungi</taxon>
        <taxon>Dikarya</taxon>
        <taxon>Basidiomycota</taxon>
        <taxon>Agaricomycotina</taxon>
        <taxon>Agaricomycetes</taxon>
        <taxon>Agaricomycetidae</taxon>
        <taxon>Agaricales</taxon>
        <taxon>Agaricineae</taxon>
        <taxon>Psathyrellaceae</taxon>
        <taxon>Coprinopsis</taxon>
    </lineage>
</organism>
<name>A0A5C3KK00_COPMA</name>
<dbReference type="EMBL" id="ML210309">
    <property type="protein sequence ID" value="TFK20193.1"/>
    <property type="molecule type" value="Genomic_DNA"/>
</dbReference>
<dbReference type="Proteomes" id="UP000307440">
    <property type="component" value="Unassembled WGS sequence"/>
</dbReference>
<dbReference type="AlphaFoldDB" id="A0A5C3KK00"/>
<reference evidence="2 3" key="1">
    <citation type="journal article" date="2019" name="Nat. Ecol. Evol.">
        <title>Megaphylogeny resolves global patterns of mushroom evolution.</title>
        <authorList>
            <person name="Varga T."/>
            <person name="Krizsan K."/>
            <person name="Foldi C."/>
            <person name="Dima B."/>
            <person name="Sanchez-Garcia M."/>
            <person name="Sanchez-Ramirez S."/>
            <person name="Szollosi G.J."/>
            <person name="Szarkandi J.G."/>
            <person name="Papp V."/>
            <person name="Albert L."/>
            <person name="Andreopoulos W."/>
            <person name="Angelini C."/>
            <person name="Antonin V."/>
            <person name="Barry K.W."/>
            <person name="Bougher N.L."/>
            <person name="Buchanan P."/>
            <person name="Buyck B."/>
            <person name="Bense V."/>
            <person name="Catcheside P."/>
            <person name="Chovatia M."/>
            <person name="Cooper J."/>
            <person name="Damon W."/>
            <person name="Desjardin D."/>
            <person name="Finy P."/>
            <person name="Geml J."/>
            <person name="Haridas S."/>
            <person name="Hughes K."/>
            <person name="Justo A."/>
            <person name="Karasinski D."/>
            <person name="Kautmanova I."/>
            <person name="Kiss B."/>
            <person name="Kocsube S."/>
            <person name="Kotiranta H."/>
            <person name="LaButti K.M."/>
            <person name="Lechner B.E."/>
            <person name="Liimatainen K."/>
            <person name="Lipzen A."/>
            <person name="Lukacs Z."/>
            <person name="Mihaltcheva S."/>
            <person name="Morgado L.N."/>
            <person name="Niskanen T."/>
            <person name="Noordeloos M.E."/>
            <person name="Ohm R.A."/>
            <person name="Ortiz-Santana B."/>
            <person name="Ovrebo C."/>
            <person name="Racz N."/>
            <person name="Riley R."/>
            <person name="Savchenko A."/>
            <person name="Shiryaev A."/>
            <person name="Soop K."/>
            <person name="Spirin V."/>
            <person name="Szebenyi C."/>
            <person name="Tomsovsky M."/>
            <person name="Tulloss R.E."/>
            <person name="Uehling J."/>
            <person name="Grigoriev I.V."/>
            <person name="Vagvolgyi C."/>
            <person name="Papp T."/>
            <person name="Martin F.M."/>
            <person name="Miettinen O."/>
            <person name="Hibbett D.S."/>
            <person name="Nagy L.G."/>
        </authorList>
    </citation>
    <scope>NUCLEOTIDE SEQUENCE [LARGE SCALE GENOMIC DNA]</scope>
    <source>
        <strain evidence="2 3">CBS 121175</strain>
    </source>
</reference>
<gene>
    <name evidence="2" type="ORF">FA15DRAFT_708322</name>
</gene>
<protein>
    <submittedName>
        <fullName evidence="2">Uncharacterized protein</fullName>
    </submittedName>
</protein>
<evidence type="ECO:0000313" key="2">
    <source>
        <dbReference type="EMBL" id="TFK20193.1"/>
    </source>
</evidence>
<proteinExistence type="predicted"/>
<sequence length="178" mass="19684">MTATLAATDSLVGQKRHRNLQGDLNRTCDFEDPVPSKRRCTTGGLTTRPDQYQRCTHDPAPERLNTQGSSKGGRERPDDILEAVPTHRLYSRLTMYLLRGQAVETSRLGKVRGYFRGRPIYDNGTRRPRSISYSAGQWSQGEPSGVASYRSGCGVADTSSAWVPNTGTTGHLDPQLSW</sequence>
<evidence type="ECO:0000313" key="3">
    <source>
        <dbReference type="Proteomes" id="UP000307440"/>
    </source>
</evidence>
<accession>A0A5C3KK00</accession>
<keyword evidence="3" id="KW-1185">Reference proteome</keyword>